<name>A0A0F9SKA7_9ZZZZ</name>
<comment type="caution">
    <text evidence="2">The sequence shown here is derived from an EMBL/GenBank/DDBJ whole genome shotgun (WGS) entry which is preliminary data.</text>
</comment>
<organism evidence="2">
    <name type="scientific">marine sediment metagenome</name>
    <dbReference type="NCBI Taxonomy" id="412755"/>
    <lineage>
        <taxon>unclassified sequences</taxon>
        <taxon>metagenomes</taxon>
        <taxon>ecological metagenomes</taxon>
    </lineage>
</organism>
<dbReference type="AlphaFoldDB" id="A0A0F9SKA7"/>
<accession>A0A0F9SKA7</accession>
<dbReference type="EMBL" id="LAZR01000427">
    <property type="protein sequence ID" value="KKN69415.1"/>
    <property type="molecule type" value="Genomic_DNA"/>
</dbReference>
<proteinExistence type="predicted"/>
<evidence type="ECO:0000313" key="2">
    <source>
        <dbReference type="EMBL" id="KKN69415.1"/>
    </source>
</evidence>
<feature type="coiled-coil region" evidence="1">
    <location>
        <begin position="52"/>
        <end position="94"/>
    </location>
</feature>
<sequence length="109" mass="12023">MAPIVKKILGALVIILTAGIIGWGKWVTNNALASGQARAADQTAKAAHDTELKRMREAHAAAMQRLKEAQVQQAKEQNAHLKAIRERLRNIEQTLAVHDVRGGRRHPTH</sequence>
<evidence type="ECO:0000256" key="1">
    <source>
        <dbReference type="SAM" id="Coils"/>
    </source>
</evidence>
<keyword evidence="1" id="KW-0175">Coiled coil</keyword>
<gene>
    <name evidence="2" type="ORF">LCGC14_0441420</name>
</gene>
<reference evidence="2" key="1">
    <citation type="journal article" date="2015" name="Nature">
        <title>Complex archaea that bridge the gap between prokaryotes and eukaryotes.</title>
        <authorList>
            <person name="Spang A."/>
            <person name="Saw J.H."/>
            <person name="Jorgensen S.L."/>
            <person name="Zaremba-Niedzwiedzka K."/>
            <person name="Martijn J."/>
            <person name="Lind A.E."/>
            <person name="van Eijk R."/>
            <person name="Schleper C."/>
            <person name="Guy L."/>
            <person name="Ettema T.J."/>
        </authorList>
    </citation>
    <scope>NUCLEOTIDE SEQUENCE</scope>
</reference>
<protein>
    <submittedName>
        <fullName evidence="2">Uncharacterized protein</fullName>
    </submittedName>
</protein>